<evidence type="ECO:0000259" key="2">
    <source>
        <dbReference type="Pfam" id="PF20151"/>
    </source>
</evidence>
<feature type="transmembrane region" description="Helical" evidence="1">
    <location>
        <begin position="61"/>
        <end position="82"/>
    </location>
</feature>
<reference evidence="3 4" key="1">
    <citation type="journal article" date="2019" name="Nat. Ecol. Evol.">
        <title>Megaphylogeny resolves global patterns of mushroom evolution.</title>
        <authorList>
            <person name="Varga T."/>
            <person name="Krizsan K."/>
            <person name="Foldi C."/>
            <person name="Dima B."/>
            <person name="Sanchez-Garcia M."/>
            <person name="Sanchez-Ramirez S."/>
            <person name="Szollosi G.J."/>
            <person name="Szarkandi J.G."/>
            <person name="Papp V."/>
            <person name="Albert L."/>
            <person name="Andreopoulos W."/>
            <person name="Angelini C."/>
            <person name="Antonin V."/>
            <person name="Barry K.W."/>
            <person name="Bougher N.L."/>
            <person name="Buchanan P."/>
            <person name="Buyck B."/>
            <person name="Bense V."/>
            <person name="Catcheside P."/>
            <person name="Chovatia M."/>
            <person name="Cooper J."/>
            <person name="Damon W."/>
            <person name="Desjardin D."/>
            <person name="Finy P."/>
            <person name="Geml J."/>
            <person name="Haridas S."/>
            <person name="Hughes K."/>
            <person name="Justo A."/>
            <person name="Karasinski D."/>
            <person name="Kautmanova I."/>
            <person name="Kiss B."/>
            <person name="Kocsube S."/>
            <person name="Kotiranta H."/>
            <person name="LaButti K.M."/>
            <person name="Lechner B.E."/>
            <person name="Liimatainen K."/>
            <person name="Lipzen A."/>
            <person name="Lukacs Z."/>
            <person name="Mihaltcheva S."/>
            <person name="Morgado L.N."/>
            <person name="Niskanen T."/>
            <person name="Noordeloos M.E."/>
            <person name="Ohm R.A."/>
            <person name="Ortiz-Santana B."/>
            <person name="Ovrebo C."/>
            <person name="Racz N."/>
            <person name="Riley R."/>
            <person name="Savchenko A."/>
            <person name="Shiryaev A."/>
            <person name="Soop K."/>
            <person name="Spirin V."/>
            <person name="Szebenyi C."/>
            <person name="Tomsovsky M."/>
            <person name="Tulloss R.E."/>
            <person name="Uehling J."/>
            <person name="Grigoriev I.V."/>
            <person name="Vagvolgyi C."/>
            <person name="Papp T."/>
            <person name="Martin F.M."/>
            <person name="Miettinen O."/>
            <person name="Hibbett D.S."/>
            <person name="Nagy L.G."/>
        </authorList>
    </citation>
    <scope>NUCLEOTIDE SEQUENCE [LARGE SCALE GENOMIC DNA]</scope>
    <source>
        <strain evidence="3 4">CBS 166.37</strain>
    </source>
</reference>
<proteinExistence type="predicted"/>
<feature type="domain" description="DUF6533" evidence="2">
    <location>
        <begin position="29"/>
        <end position="72"/>
    </location>
</feature>
<gene>
    <name evidence="3" type="ORF">BDQ12DRAFT_267185</name>
</gene>
<dbReference type="Pfam" id="PF20151">
    <property type="entry name" value="DUF6533"/>
    <property type="match status" value="1"/>
</dbReference>
<sequence>MSIKDCLKVAHYHDASKTAWRIQLTRYPIAAIYAIVVWDFIELLEPEYRLIYKSRWNILKVVYLICRYYPLLIWPIEIWSMVFDHNLKTCEVMVVFQQFSFIPLHFFPQYVLTMRAWAFTGRKNYLFWLLSICLTGLLGIQIWAYTTSLQPRQDGFYLFERSGCFRDRRRNRKRFGYVVLGSLAMDSIAAAVIILHCIRTRSTHGKLGKLFLRQGFGFFSLMGFLNSATAAIYLGELRGFDAIGFVNVLILPNLLACRFILQLRQRVYPTEIDQLILISRHVRNAIPATSNHDPEPSFS</sequence>
<accession>A0A5C3LRS1</accession>
<organism evidence="3 4">
    <name type="scientific">Crucibulum laeve</name>
    <dbReference type="NCBI Taxonomy" id="68775"/>
    <lineage>
        <taxon>Eukaryota</taxon>
        <taxon>Fungi</taxon>
        <taxon>Dikarya</taxon>
        <taxon>Basidiomycota</taxon>
        <taxon>Agaricomycotina</taxon>
        <taxon>Agaricomycetes</taxon>
        <taxon>Agaricomycetidae</taxon>
        <taxon>Agaricales</taxon>
        <taxon>Agaricineae</taxon>
        <taxon>Nidulariaceae</taxon>
        <taxon>Crucibulum</taxon>
    </lineage>
</organism>
<name>A0A5C3LRS1_9AGAR</name>
<feature type="transmembrane region" description="Helical" evidence="1">
    <location>
        <begin position="175"/>
        <end position="198"/>
    </location>
</feature>
<dbReference type="AlphaFoldDB" id="A0A5C3LRS1"/>
<dbReference type="EMBL" id="ML213618">
    <property type="protein sequence ID" value="TFK35879.1"/>
    <property type="molecule type" value="Genomic_DNA"/>
</dbReference>
<dbReference type="Proteomes" id="UP000308652">
    <property type="component" value="Unassembled WGS sequence"/>
</dbReference>
<dbReference type="InterPro" id="IPR045340">
    <property type="entry name" value="DUF6533"/>
</dbReference>
<keyword evidence="4" id="KW-1185">Reference proteome</keyword>
<keyword evidence="1" id="KW-0472">Membrane</keyword>
<dbReference type="OrthoDB" id="3251775at2759"/>
<feature type="transmembrane region" description="Helical" evidence="1">
    <location>
        <begin position="240"/>
        <end position="261"/>
    </location>
</feature>
<keyword evidence="1" id="KW-1133">Transmembrane helix</keyword>
<evidence type="ECO:0000256" key="1">
    <source>
        <dbReference type="SAM" id="Phobius"/>
    </source>
</evidence>
<evidence type="ECO:0000313" key="4">
    <source>
        <dbReference type="Proteomes" id="UP000308652"/>
    </source>
</evidence>
<protein>
    <recommendedName>
        <fullName evidence="2">DUF6533 domain-containing protein</fullName>
    </recommendedName>
</protein>
<feature type="transmembrane region" description="Helical" evidence="1">
    <location>
        <begin position="125"/>
        <end position="145"/>
    </location>
</feature>
<feature type="transmembrane region" description="Helical" evidence="1">
    <location>
        <begin position="94"/>
        <end position="113"/>
    </location>
</feature>
<evidence type="ECO:0000313" key="3">
    <source>
        <dbReference type="EMBL" id="TFK35879.1"/>
    </source>
</evidence>
<feature type="transmembrane region" description="Helical" evidence="1">
    <location>
        <begin position="210"/>
        <end position="234"/>
    </location>
</feature>
<keyword evidence="1" id="KW-0812">Transmembrane</keyword>